<protein>
    <recommendedName>
        <fullName evidence="2">histidine kinase</fullName>
        <ecNumber evidence="2">2.7.13.3</ecNumber>
    </recommendedName>
</protein>
<dbReference type="RefSeq" id="WP_353864521.1">
    <property type="nucleotide sequence ID" value="NZ_CP088295.1"/>
</dbReference>
<dbReference type="Pfam" id="PF02518">
    <property type="entry name" value="HATPase_c"/>
    <property type="match status" value="1"/>
</dbReference>
<evidence type="ECO:0000313" key="8">
    <source>
        <dbReference type="Proteomes" id="UP001058860"/>
    </source>
</evidence>
<keyword evidence="7" id="KW-0547">Nucleotide-binding</keyword>
<gene>
    <name evidence="7" type="ORF">LRS13_00390</name>
</gene>
<dbReference type="SUPFAM" id="SSF51206">
    <property type="entry name" value="cAMP-binding domain-like"/>
    <property type="match status" value="1"/>
</dbReference>
<evidence type="ECO:0000313" key="7">
    <source>
        <dbReference type="EMBL" id="UUY04023.1"/>
    </source>
</evidence>
<evidence type="ECO:0000256" key="1">
    <source>
        <dbReference type="ARBA" id="ARBA00000085"/>
    </source>
</evidence>
<dbReference type="PANTHER" id="PTHR43065:SF48">
    <property type="entry name" value="HISTIDINE KINASE"/>
    <property type="match status" value="1"/>
</dbReference>
<dbReference type="InterPro" id="IPR014710">
    <property type="entry name" value="RmlC-like_jellyroll"/>
</dbReference>
<name>A0ABY5PH71_9ACTN</name>
<proteinExistence type="predicted"/>
<accession>A0ABY5PH71</accession>
<dbReference type="InterPro" id="IPR018490">
    <property type="entry name" value="cNMP-bd_dom_sf"/>
</dbReference>
<dbReference type="PANTHER" id="PTHR43065">
    <property type="entry name" value="SENSOR HISTIDINE KINASE"/>
    <property type="match status" value="1"/>
</dbReference>
<feature type="domain" description="Histidine kinase" evidence="6">
    <location>
        <begin position="286"/>
        <end position="466"/>
    </location>
</feature>
<keyword evidence="8" id="KW-1185">Reference proteome</keyword>
<comment type="catalytic activity">
    <reaction evidence="1">
        <text>ATP + protein L-histidine = ADP + protein N-phospho-L-histidine.</text>
        <dbReference type="EC" id="2.7.13.3"/>
    </reaction>
</comment>
<dbReference type="EC" id="2.7.13.3" evidence="2"/>
<keyword evidence="4" id="KW-0902">Two-component regulatory system</keyword>
<keyword evidence="3" id="KW-0808">Transferase</keyword>
<dbReference type="InterPro" id="IPR004358">
    <property type="entry name" value="Sig_transdc_His_kin-like_C"/>
</dbReference>
<reference evidence="8" key="1">
    <citation type="submission" date="2021-11" db="EMBL/GenBank/DDBJ databases">
        <title>Cultivation dependent microbiological survey of springs from the worlds oldest radium mine currently devoted to the extraction of radon-saturated water.</title>
        <authorList>
            <person name="Kapinusova G."/>
            <person name="Smrhova T."/>
            <person name="Strejcek M."/>
            <person name="Suman J."/>
            <person name="Jani K."/>
            <person name="Pajer P."/>
            <person name="Uhlik O."/>
        </authorList>
    </citation>
    <scope>NUCLEOTIDE SEQUENCE [LARGE SCALE GENOMIC DNA]</scope>
    <source>
        <strain evidence="8">J379</strain>
    </source>
</reference>
<dbReference type="InterPro" id="IPR003594">
    <property type="entry name" value="HATPase_dom"/>
</dbReference>
<dbReference type="Gene3D" id="2.60.120.10">
    <property type="entry name" value="Jelly Rolls"/>
    <property type="match status" value="1"/>
</dbReference>
<dbReference type="SUPFAM" id="SSF55874">
    <property type="entry name" value="ATPase domain of HSP90 chaperone/DNA topoisomerase II/histidine kinase"/>
    <property type="match status" value="1"/>
</dbReference>
<sequence>MITAADLAPIDLFDEVGEDERAAWAAVTEERWLEAGEVVLRGEDIPWTFLLLLEGRLDGIRHHDDGSSEVDHQQVAPTWLGAISVLTEQAPNLSFRVVERTRLGIVQPDDFRGLVFAQRPVFLRIMRQFRPVISRVEGNEMRREKLASLGTMAAGLAHELNNPAAAAKRSADQLALSLDAVTGALRTFVESGVEREDAATFVDLHDQAVATFAACTIQDKSPLAISDREDRLLELLEDQGVTDAWKYAEPLARAGVDEGWMEQLVAVAGAATEAAVRWVAASLTARELADELRESTDRMSSLVGAMKAYAYMDQGDLVEADVHEGLEATLTILSHKLKHSSIEVVREYAEGLTPICVYGSELNQVWTNVLDNAISALGDTGTITITTRAWNGNGVEVVIADDGPGIPEDLQRRVFDPFFTTKGVGEGTGMGLDTSRRIIEDRHQGRMTLESAPGRTAFCVQLPHAPRKAST</sequence>
<dbReference type="Gene3D" id="1.10.287.130">
    <property type="match status" value="1"/>
</dbReference>
<dbReference type="EMBL" id="CP088295">
    <property type="protein sequence ID" value="UUY04023.1"/>
    <property type="molecule type" value="Genomic_DNA"/>
</dbReference>
<dbReference type="Gene3D" id="3.30.565.10">
    <property type="entry name" value="Histidine kinase-like ATPase, C-terminal domain"/>
    <property type="match status" value="1"/>
</dbReference>
<evidence type="ECO:0000256" key="3">
    <source>
        <dbReference type="ARBA" id="ARBA00022777"/>
    </source>
</evidence>
<dbReference type="CDD" id="cd00038">
    <property type="entry name" value="CAP_ED"/>
    <property type="match status" value="1"/>
</dbReference>
<dbReference type="InterPro" id="IPR036890">
    <property type="entry name" value="HATPase_C_sf"/>
</dbReference>
<dbReference type="Proteomes" id="UP001058860">
    <property type="component" value="Chromosome"/>
</dbReference>
<evidence type="ECO:0000259" key="6">
    <source>
        <dbReference type="PROSITE" id="PS50109"/>
    </source>
</evidence>
<dbReference type="InterPro" id="IPR000595">
    <property type="entry name" value="cNMP-bd_dom"/>
</dbReference>
<dbReference type="PRINTS" id="PR00344">
    <property type="entry name" value="BCTRLSENSOR"/>
</dbReference>
<dbReference type="GO" id="GO:0005524">
    <property type="term" value="F:ATP binding"/>
    <property type="evidence" value="ECO:0007669"/>
    <property type="project" value="UniProtKB-KW"/>
</dbReference>
<feature type="domain" description="Cyclic nucleotide-binding" evidence="5">
    <location>
        <begin position="12"/>
        <end position="132"/>
    </location>
</feature>
<dbReference type="PROSITE" id="PS50109">
    <property type="entry name" value="HIS_KIN"/>
    <property type="match status" value="1"/>
</dbReference>
<organism evidence="7 8">
    <name type="scientific">Svornostia abyssi</name>
    <dbReference type="NCBI Taxonomy" id="2898438"/>
    <lineage>
        <taxon>Bacteria</taxon>
        <taxon>Bacillati</taxon>
        <taxon>Actinomycetota</taxon>
        <taxon>Thermoleophilia</taxon>
        <taxon>Solirubrobacterales</taxon>
        <taxon>Baekduiaceae</taxon>
        <taxon>Svornostia</taxon>
    </lineage>
</organism>
<keyword evidence="3" id="KW-0418">Kinase</keyword>
<evidence type="ECO:0000256" key="2">
    <source>
        <dbReference type="ARBA" id="ARBA00012438"/>
    </source>
</evidence>
<dbReference type="PROSITE" id="PS50042">
    <property type="entry name" value="CNMP_BINDING_3"/>
    <property type="match status" value="1"/>
</dbReference>
<keyword evidence="7" id="KW-0067">ATP-binding</keyword>
<dbReference type="SMART" id="SM00387">
    <property type="entry name" value="HATPase_c"/>
    <property type="match status" value="1"/>
</dbReference>
<evidence type="ECO:0000259" key="5">
    <source>
        <dbReference type="PROSITE" id="PS50042"/>
    </source>
</evidence>
<dbReference type="InterPro" id="IPR005467">
    <property type="entry name" value="His_kinase_dom"/>
</dbReference>
<evidence type="ECO:0000256" key="4">
    <source>
        <dbReference type="ARBA" id="ARBA00023012"/>
    </source>
</evidence>